<dbReference type="InterPro" id="IPR002068">
    <property type="entry name" value="A-crystallin/Hsp20_dom"/>
</dbReference>
<dbReference type="AlphaFoldDB" id="A0A1V8TJM9"/>
<dbReference type="InterPro" id="IPR031107">
    <property type="entry name" value="Small_HSP"/>
</dbReference>
<feature type="compositionally biased region" description="Acidic residues" evidence="4">
    <location>
        <begin position="126"/>
        <end position="135"/>
    </location>
</feature>
<keyword evidence="7" id="KW-1185">Reference proteome</keyword>
<proteinExistence type="inferred from homology"/>
<dbReference type="EMBL" id="NAJO01000006">
    <property type="protein sequence ID" value="OQO11577.1"/>
    <property type="molecule type" value="Genomic_DNA"/>
</dbReference>
<dbReference type="PROSITE" id="PS01031">
    <property type="entry name" value="SHSP"/>
    <property type="match status" value="1"/>
</dbReference>
<comment type="caution">
    <text evidence="6">The sequence shown here is derived from an EMBL/GenBank/DDBJ whole genome shotgun (WGS) entry which is preliminary data.</text>
</comment>
<sequence length="211" mass="23380">MSFFPRAFATEFAPVFSLLDDYASAASTRGGRDFLVPACTQRQQRVQSFQPKFDVRENQDSYELHGELPGLDQEHLSVEFTDSDTIAIRGRTESVREQGTPPAAPIEAQEPTEQIESDNASKQATVEDEDAETDNDTAVHTPAESSKEVEEPQKPQSRYWVSERSVGSFSRSFSFPQHVDQDAVTASLKNGILSIVVPKAANKGTKRIEVQ</sequence>
<dbReference type="InterPro" id="IPR008978">
    <property type="entry name" value="HSP20-like_chaperone"/>
</dbReference>
<feature type="domain" description="SHSP" evidence="5">
    <location>
        <begin position="44"/>
        <end position="211"/>
    </location>
</feature>
<dbReference type="OrthoDB" id="1431247at2759"/>
<reference evidence="7" key="1">
    <citation type="submission" date="2017-03" db="EMBL/GenBank/DDBJ databases">
        <title>Genomes of endolithic fungi from Antarctica.</title>
        <authorList>
            <person name="Coleine C."/>
            <person name="Masonjones S."/>
            <person name="Stajich J.E."/>
        </authorList>
    </citation>
    <scope>NUCLEOTIDE SEQUENCE [LARGE SCALE GENOMIC DNA]</scope>
    <source>
        <strain evidence="7">CCFEE 5527</strain>
    </source>
</reference>
<dbReference type="Gene3D" id="2.60.40.790">
    <property type="match status" value="1"/>
</dbReference>
<dbReference type="Proteomes" id="UP000192596">
    <property type="component" value="Unassembled WGS sequence"/>
</dbReference>
<dbReference type="Pfam" id="PF00011">
    <property type="entry name" value="HSP20"/>
    <property type="match status" value="1"/>
</dbReference>
<evidence type="ECO:0000256" key="2">
    <source>
        <dbReference type="PROSITE-ProRule" id="PRU00285"/>
    </source>
</evidence>
<keyword evidence="1" id="KW-0346">Stress response</keyword>
<protein>
    <recommendedName>
        <fullName evidence="5">SHSP domain-containing protein</fullName>
    </recommendedName>
</protein>
<evidence type="ECO:0000256" key="3">
    <source>
        <dbReference type="RuleBase" id="RU003616"/>
    </source>
</evidence>
<name>A0A1V8TJM9_9PEZI</name>
<dbReference type="InParanoid" id="A0A1V8TJM9"/>
<evidence type="ECO:0000259" key="5">
    <source>
        <dbReference type="PROSITE" id="PS01031"/>
    </source>
</evidence>
<feature type="compositionally biased region" description="Polar residues" evidence="4">
    <location>
        <begin position="111"/>
        <end position="123"/>
    </location>
</feature>
<evidence type="ECO:0000313" key="6">
    <source>
        <dbReference type="EMBL" id="OQO11577.1"/>
    </source>
</evidence>
<dbReference type="PANTHER" id="PTHR11527">
    <property type="entry name" value="HEAT-SHOCK PROTEIN 20 FAMILY MEMBER"/>
    <property type="match status" value="1"/>
</dbReference>
<dbReference type="SUPFAM" id="SSF49764">
    <property type="entry name" value="HSP20-like chaperones"/>
    <property type="match status" value="1"/>
</dbReference>
<feature type="region of interest" description="Disordered" evidence="4">
    <location>
        <begin position="93"/>
        <end position="160"/>
    </location>
</feature>
<evidence type="ECO:0000256" key="1">
    <source>
        <dbReference type="ARBA" id="ARBA00023016"/>
    </source>
</evidence>
<evidence type="ECO:0000313" key="7">
    <source>
        <dbReference type="Proteomes" id="UP000192596"/>
    </source>
</evidence>
<accession>A0A1V8TJM9</accession>
<dbReference type="STRING" id="1507870.A0A1V8TJM9"/>
<comment type="similarity">
    <text evidence="2 3">Belongs to the small heat shock protein (HSP20) family.</text>
</comment>
<organism evidence="6 7">
    <name type="scientific">Cryoendolithus antarcticus</name>
    <dbReference type="NCBI Taxonomy" id="1507870"/>
    <lineage>
        <taxon>Eukaryota</taxon>
        <taxon>Fungi</taxon>
        <taxon>Dikarya</taxon>
        <taxon>Ascomycota</taxon>
        <taxon>Pezizomycotina</taxon>
        <taxon>Dothideomycetes</taxon>
        <taxon>Dothideomycetidae</taxon>
        <taxon>Cladosporiales</taxon>
        <taxon>Cladosporiaceae</taxon>
        <taxon>Cryoendolithus</taxon>
    </lineage>
</organism>
<gene>
    <name evidence="6" type="ORF">B0A48_03304</name>
</gene>
<evidence type="ECO:0000256" key="4">
    <source>
        <dbReference type="SAM" id="MobiDB-lite"/>
    </source>
</evidence>
<dbReference type="CDD" id="cd06464">
    <property type="entry name" value="ACD_sHsps-like"/>
    <property type="match status" value="1"/>
</dbReference>